<name>A0ABT4VSA5_9HYPH</name>
<dbReference type="EMBL" id="JAPJZH010000014">
    <property type="protein sequence ID" value="MDA4847595.1"/>
    <property type="molecule type" value="Genomic_DNA"/>
</dbReference>
<dbReference type="Proteomes" id="UP001148313">
    <property type="component" value="Unassembled WGS sequence"/>
</dbReference>
<comment type="caution">
    <text evidence="2">The sequence shown here is derived from an EMBL/GenBank/DDBJ whole genome shotgun (WGS) entry which is preliminary data.</text>
</comment>
<protein>
    <submittedName>
        <fullName evidence="2">DUF1127 domain-containing protein</fullName>
    </submittedName>
</protein>
<sequence length="91" mass="10502">MTTIHRTLDAQLTGKRGTIWSVAKNAIVSLFVRYRNRRQVLSLNEFNDHQLADIGLTRDDVRFALRGGAFNDHSMDLMRASLRRRSRMTAL</sequence>
<evidence type="ECO:0000259" key="1">
    <source>
        <dbReference type="Pfam" id="PF06568"/>
    </source>
</evidence>
<keyword evidence="3" id="KW-1185">Reference proteome</keyword>
<evidence type="ECO:0000313" key="3">
    <source>
        <dbReference type="Proteomes" id="UP001148313"/>
    </source>
</evidence>
<organism evidence="2 3">
    <name type="scientific">Hoeflea poritis</name>
    <dbReference type="NCBI Taxonomy" id="2993659"/>
    <lineage>
        <taxon>Bacteria</taxon>
        <taxon>Pseudomonadati</taxon>
        <taxon>Pseudomonadota</taxon>
        <taxon>Alphaproteobacteria</taxon>
        <taxon>Hyphomicrobiales</taxon>
        <taxon>Rhizobiaceae</taxon>
        <taxon>Hoeflea</taxon>
    </lineage>
</organism>
<reference evidence="2" key="1">
    <citation type="submission" date="2022-11" db="EMBL/GenBank/DDBJ databases">
        <title>Hoeflea poritis sp. nov., isolated from scleractinian coral Porites lutea.</title>
        <authorList>
            <person name="Zhang G."/>
            <person name="Wei Q."/>
            <person name="Cai L."/>
        </authorList>
    </citation>
    <scope>NUCLEOTIDE SEQUENCE</scope>
    <source>
        <strain evidence="2">E7-10</strain>
    </source>
</reference>
<gene>
    <name evidence="2" type="ORF">OOZ53_19700</name>
</gene>
<feature type="domain" description="YjiS-like" evidence="1">
    <location>
        <begin position="33"/>
        <end position="62"/>
    </location>
</feature>
<proteinExistence type="predicted"/>
<dbReference type="RefSeq" id="WP_271091433.1">
    <property type="nucleotide sequence ID" value="NZ_JAPJZH010000014.1"/>
</dbReference>
<dbReference type="Pfam" id="PF06568">
    <property type="entry name" value="YjiS-like"/>
    <property type="match status" value="1"/>
</dbReference>
<dbReference type="InterPro" id="IPR009506">
    <property type="entry name" value="YjiS-like"/>
</dbReference>
<evidence type="ECO:0000313" key="2">
    <source>
        <dbReference type="EMBL" id="MDA4847595.1"/>
    </source>
</evidence>
<accession>A0ABT4VSA5</accession>